<evidence type="ECO:0000313" key="10">
    <source>
        <dbReference type="EMBL" id="MED6139592.1"/>
    </source>
</evidence>
<dbReference type="InterPro" id="IPR022764">
    <property type="entry name" value="Peptidase_S54_rhomboid_dom"/>
</dbReference>
<organism evidence="10 11">
    <name type="scientific">Stylosanthes scabra</name>
    <dbReference type="NCBI Taxonomy" id="79078"/>
    <lineage>
        <taxon>Eukaryota</taxon>
        <taxon>Viridiplantae</taxon>
        <taxon>Streptophyta</taxon>
        <taxon>Embryophyta</taxon>
        <taxon>Tracheophyta</taxon>
        <taxon>Spermatophyta</taxon>
        <taxon>Magnoliopsida</taxon>
        <taxon>eudicotyledons</taxon>
        <taxon>Gunneridae</taxon>
        <taxon>Pentapetalae</taxon>
        <taxon>rosids</taxon>
        <taxon>fabids</taxon>
        <taxon>Fabales</taxon>
        <taxon>Fabaceae</taxon>
        <taxon>Papilionoideae</taxon>
        <taxon>50 kb inversion clade</taxon>
        <taxon>dalbergioids sensu lato</taxon>
        <taxon>Dalbergieae</taxon>
        <taxon>Pterocarpus clade</taxon>
        <taxon>Stylosanthes</taxon>
    </lineage>
</organism>
<evidence type="ECO:0000256" key="7">
    <source>
        <dbReference type="SAM" id="MobiDB-lite"/>
    </source>
</evidence>
<accession>A0ABU6ST47</accession>
<comment type="caution">
    <text evidence="10">The sequence shown here is derived from an EMBL/GenBank/DDBJ whole genome shotgun (WGS) entry which is preliminary data.</text>
</comment>
<feature type="region of interest" description="Disordered" evidence="7">
    <location>
        <begin position="27"/>
        <end position="87"/>
    </location>
</feature>
<dbReference type="EMBL" id="JASCZI010061834">
    <property type="protein sequence ID" value="MED6139592.1"/>
    <property type="molecule type" value="Genomic_DNA"/>
</dbReference>
<keyword evidence="11" id="KW-1185">Reference proteome</keyword>
<dbReference type="Proteomes" id="UP001341840">
    <property type="component" value="Unassembled WGS sequence"/>
</dbReference>
<keyword evidence="5 8" id="KW-1133">Transmembrane helix</keyword>
<dbReference type="PANTHER" id="PTHR43731">
    <property type="entry name" value="RHOMBOID PROTEASE"/>
    <property type="match status" value="1"/>
</dbReference>
<evidence type="ECO:0000256" key="2">
    <source>
        <dbReference type="ARBA" id="ARBA00009045"/>
    </source>
</evidence>
<name>A0ABU6ST47_9FABA</name>
<evidence type="ECO:0000256" key="4">
    <source>
        <dbReference type="ARBA" id="ARBA00022801"/>
    </source>
</evidence>
<gene>
    <name evidence="10" type="primary">RBL12_2</name>
    <name evidence="10" type="ORF">PIB30_085336</name>
</gene>
<dbReference type="InterPro" id="IPR035952">
    <property type="entry name" value="Rhomboid-like_sf"/>
</dbReference>
<evidence type="ECO:0000256" key="5">
    <source>
        <dbReference type="ARBA" id="ARBA00022989"/>
    </source>
</evidence>
<keyword evidence="6 8" id="KW-0472">Membrane</keyword>
<feature type="transmembrane region" description="Helical" evidence="8">
    <location>
        <begin position="279"/>
        <end position="298"/>
    </location>
</feature>
<feature type="compositionally biased region" description="Pro residues" evidence="7">
    <location>
        <begin position="33"/>
        <end position="44"/>
    </location>
</feature>
<feature type="transmembrane region" description="Helical" evidence="8">
    <location>
        <begin position="223"/>
        <end position="241"/>
    </location>
</feature>
<dbReference type="Gene3D" id="1.20.1540.10">
    <property type="entry name" value="Rhomboid-like"/>
    <property type="match status" value="1"/>
</dbReference>
<protein>
    <submittedName>
        <fullName evidence="10">RHOMBOID-like protein 12, mitochondrial</fullName>
        <ecNumber evidence="10">3.4.21.105</ecNumber>
    </submittedName>
</protein>
<dbReference type="SUPFAM" id="SSF144091">
    <property type="entry name" value="Rhomboid-like"/>
    <property type="match status" value="1"/>
</dbReference>
<feature type="compositionally biased region" description="Low complexity" evidence="7">
    <location>
        <begin position="45"/>
        <end position="54"/>
    </location>
</feature>
<keyword evidence="3 8" id="KW-0812">Transmembrane</keyword>
<evidence type="ECO:0000256" key="3">
    <source>
        <dbReference type="ARBA" id="ARBA00022692"/>
    </source>
</evidence>
<dbReference type="Pfam" id="PF01694">
    <property type="entry name" value="Rhomboid"/>
    <property type="match status" value="1"/>
</dbReference>
<evidence type="ECO:0000256" key="6">
    <source>
        <dbReference type="ARBA" id="ARBA00023136"/>
    </source>
</evidence>
<reference evidence="10 11" key="1">
    <citation type="journal article" date="2023" name="Plants (Basel)">
        <title>Bridging the Gap: Combining Genomics and Transcriptomics Approaches to Understand Stylosanthes scabra, an Orphan Legume from the Brazilian Caatinga.</title>
        <authorList>
            <person name="Ferreira-Neto J.R.C."/>
            <person name="da Silva M.D."/>
            <person name="Binneck E."/>
            <person name="de Melo N.F."/>
            <person name="da Silva R.H."/>
            <person name="de Melo A.L.T.M."/>
            <person name="Pandolfi V."/>
            <person name="Bustamante F.O."/>
            <person name="Brasileiro-Vidal A.C."/>
            <person name="Benko-Iseppon A.M."/>
        </authorList>
    </citation>
    <scope>NUCLEOTIDE SEQUENCE [LARGE SCALE GENOMIC DNA]</scope>
    <source>
        <tissue evidence="10">Leaves</tissue>
    </source>
</reference>
<keyword evidence="4 10" id="KW-0378">Hydrolase</keyword>
<sequence length="303" mass="33548">MGLQFLAATHKILNYIITTKNAGLYKQIGQKQPSPPPLPPPLRDSPPTTTTSSRMQPHYSPASSPFSFSRVSLQQKPPPPPPFQILAPHTSISPPQLKLQSKRSGWMTARLIIANVAVSLLWRIADKNFMENNFAISLDNFKSGRFHTLITNAFSHMDIDHILTNMFGLFFFGPPIGRLFGPEYLLKLYLAGAVVGSIFYLLHQAYKSQTSKDLGSVNHSRNMALGASAAVNAIVLLYVFLFPHATIYKEFGFRFPAYVMGAIYIGNDMPNMLKEDSNISGSAHLGGAVVAAIAWARIRKRIF</sequence>
<feature type="transmembrane region" description="Helical" evidence="8">
    <location>
        <begin position="184"/>
        <end position="202"/>
    </location>
</feature>
<dbReference type="InterPro" id="IPR050925">
    <property type="entry name" value="Rhomboid_protease_S54"/>
</dbReference>
<comment type="similarity">
    <text evidence="2">Belongs to the peptidase S54 family.</text>
</comment>
<dbReference type="EC" id="3.4.21.105" evidence="10"/>
<evidence type="ECO:0000259" key="9">
    <source>
        <dbReference type="Pfam" id="PF01694"/>
    </source>
</evidence>
<proteinExistence type="inferred from homology"/>
<evidence type="ECO:0000256" key="1">
    <source>
        <dbReference type="ARBA" id="ARBA00004141"/>
    </source>
</evidence>
<dbReference type="PANTHER" id="PTHR43731:SF14">
    <property type="entry name" value="PRESENILIN-ASSOCIATED RHOMBOID-LIKE PROTEIN, MITOCHONDRIAL"/>
    <property type="match status" value="1"/>
</dbReference>
<comment type="subcellular location">
    <subcellularLocation>
        <location evidence="1">Membrane</location>
        <topology evidence="1">Multi-pass membrane protein</topology>
    </subcellularLocation>
</comment>
<feature type="domain" description="Peptidase S54 rhomboid" evidence="9">
    <location>
        <begin position="144"/>
        <end position="295"/>
    </location>
</feature>
<evidence type="ECO:0000256" key="8">
    <source>
        <dbReference type="SAM" id="Phobius"/>
    </source>
</evidence>
<evidence type="ECO:0000313" key="11">
    <source>
        <dbReference type="Proteomes" id="UP001341840"/>
    </source>
</evidence>
<feature type="compositionally biased region" description="Polar residues" evidence="7">
    <location>
        <begin position="61"/>
        <end position="75"/>
    </location>
</feature>
<dbReference type="GO" id="GO:0016787">
    <property type="term" value="F:hydrolase activity"/>
    <property type="evidence" value="ECO:0007669"/>
    <property type="project" value="UniProtKB-KW"/>
</dbReference>